<dbReference type="InterPro" id="IPR002828">
    <property type="entry name" value="SurE-like_Pase/nucleotidase"/>
</dbReference>
<keyword evidence="4 5" id="KW-0378">Hydrolase</keyword>
<evidence type="ECO:0000256" key="2">
    <source>
        <dbReference type="ARBA" id="ARBA00011062"/>
    </source>
</evidence>
<feature type="domain" description="Survival protein SurE-like phosphatase/nucleotidase" evidence="6">
    <location>
        <begin position="3"/>
        <end position="180"/>
    </location>
</feature>
<feature type="binding site" evidence="5">
    <location>
        <position position="39"/>
    </location>
    <ligand>
        <name>a divalent metal cation</name>
        <dbReference type="ChEBI" id="CHEBI:60240"/>
    </ligand>
</feature>
<protein>
    <recommendedName>
        <fullName evidence="5">5'-nucleotidase SurE</fullName>
        <ecNumber evidence="5">3.1.3.5</ecNumber>
    </recommendedName>
    <alternativeName>
        <fullName evidence="5">Nucleoside 5'-monophosphate phosphohydrolase</fullName>
    </alternativeName>
</protein>
<dbReference type="RefSeq" id="WP_184678978.1">
    <property type="nucleotide sequence ID" value="NZ_JACHGY010000001.1"/>
</dbReference>
<feature type="binding site" evidence="5">
    <location>
        <position position="9"/>
    </location>
    <ligand>
        <name>a divalent metal cation</name>
        <dbReference type="ChEBI" id="CHEBI:60240"/>
    </ligand>
</feature>
<evidence type="ECO:0000256" key="5">
    <source>
        <dbReference type="HAMAP-Rule" id="MF_00060"/>
    </source>
</evidence>
<comment type="function">
    <text evidence="5">Nucleotidase that shows phosphatase activity on nucleoside 5'-monophosphates.</text>
</comment>
<dbReference type="InterPro" id="IPR036523">
    <property type="entry name" value="SurE-like_sf"/>
</dbReference>
<dbReference type="GO" id="GO:0046872">
    <property type="term" value="F:metal ion binding"/>
    <property type="evidence" value="ECO:0007669"/>
    <property type="project" value="UniProtKB-UniRule"/>
</dbReference>
<evidence type="ECO:0000256" key="3">
    <source>
        <dbReference type="ARBA" id="ARBA00022723"/>
    </source>
</evidence>
<comment type="caution">
    <text evidence="7">The sequence shown here is derived from an EMBL/GenBank/DDBJ whole genome shotgun (WGS) entry which is preliminary data.</text>
</comment>
<dbReference type="GO" id="GO:0008253">
    <property type="term" value="F:5'-nucleotidase activity"/>
    <property type="evidence" value="ECO:0007669"/>
    <property type="project" value="UniProtKB-UniRule"/>
</dbReference>
<dbReference type="SUPFAM" id="SSF64167">
    <property type="entry name" value="SurE-like"/>
    <property type="match status" value="1"/>
</dbReference>
<comment type="similarity">
    <text evidence="2 5">Belongs to the SurE nucleotidase family.</text>
</comment>
<evidence type="ECO:0000256" key="1">
    <source>
        <dbReference type="ARBA" id="ARBA00000815"/>
    </source>
</evidence>
<dbReference type="HAMAP" id="MF_00060">
    <property type="entry name" value="SurE"/>
    <property type="match status" value="1"/>
</dbReference>
<keyword evidence="3 5" id="KW-0479">Metal-binding</keyword>
<evidence type="ECO:0000259" key="6">
    <source>
        <dbReference type="Pfam" id="PF01975"/>
    </source>
</evidence>
<evidence type="ECO:0000313" key="7">
    <source>
        <dbReference type="EMBL" id="MBB6431515.1"/>
    </source>
</evidence>
<dbReference type="AlphaFoldDB" id="A0A7X0HBV3"/>
<comment type="subcellular location">
    <subcellularLocation>
        <location evidence="5">Cytoplasm</location>
    </subcellularLocation>
</comment>
<proteinExistence type="inferred from homology"/>
<dbReference type="Proteomes" id="UP000541810">
    <property type="component" value="Unassembled WGS sequence"/>
</dbReference>
<evidence type="ECO:0000256" key="4">
    <source>
        <dbReference type="ARBA" id="ARBA00022801"/>
    </source>
</evidence>
<feature type="binding site" evidence="5">
    <location>
        <position position="8"/>
    </location>
    <ligand>
        <name>a divalent metal cation</name>
        <dbReference type="ChEBI" id="CHEBI:60240"/>
    </ligand>
</feature>
<gene>
    <name evidence="5" type="primary">surE</name>
    <name evidence="7" type="ORF">HNQ40_003321</name>
</gene>
<feature type="binding site" evidence="5">
    <location>
        <position position="90"/>
    </location>
    <ligand>
        <name>a divalent metal cation</name>
        <dbReference type="ChEBI" id="CHEBI:60240"/>
    </ligand>
</feature>
<dbReference type="EC" id="3.1.3.5" evidence="5"/>
<dbReference type="GO" id="GO:0005737">
    <property type="term" value="C:cytoplasm"/>
    <property type="evidence" value="ECO:0007669"/>
    <property type="project" value="UniProtKB-SubCell"/>
</dbReference>
<comment type="cofactor">
    <cofactor evidence="5">
        <name>a divalent metal cation</name>
        <dbReference type="ChEBI" id="CHEBI:60240"/>
    </cofactor>
    <text evidence="5">Binds 1 divalent metal cation per subunit.</text>
</comment>
<reference evidence="7 8" key="1">
    <citation type="submission" date="2020-08" db="EMBL/GenBank/DDBJ databases">
        <title>Genomic Encyclopedia of Type Strains, Phase IV (KMG-IV): sequencing the most valuable type-strain genomes for metagenomic binning, comparative biology and taxonomic classification.</title>
        <authorList>
            <person name="Goeker M."/>
        </authorList>
    </citation>
    <scope>NUCLEOTIDE SEQUENCE [LARGE SCALE GENOMIC DNA]</scope>
    <source>
        <strain evidence="7 8">DSM 103725</strain>
    </source>
</reference>
<keyword evidence="8" id="KW-1185">Reference proteome</keyword>
<dbReference type="Gene3D" id="3.40.1210.10">
    <property type="entry name" value="Survival protein SurE-like phosphatase/nucleotidase"/>
    <property type="match status" value="1"/>
</dbReference>
<accession>A0A7X0HBV3</accession>
<name>A0A7X0HBV3_9BACT</name>
<dbReference type="NCBIfam" id="TIGR00087">
    <property type="entry name" value="surE"/>
    <property type="match status" value="1"/>
</dbReference>
<dbReference type="Pfam" id="PF01975">
    <property type="entry name" value="SurE"/>
    <property type="match status" value="1"/>
</dbReference>
<dbReference type="PANTHER" id="PTHR30457">
    <property type="entry name" value="5'-NUCLEOTIDASE SURE"/>
    <property type="match status" value="1"/>
</dbReference>
<keyword evidence="5" id="KW-0547">Nucleotide-binding</keyword>
<keyword evidence="5" id="KW-0963">Cytoplasm</keyword>
<dbReference type="InterPro" id="IPR030048">
    <property type="entry name" value="SurE"/>
</dbReference>
<sequence>MRILLTNDDGIDAPGLAALYRAIESLGEVHVIAPALVQSATSHAVTFHRPISVEKRGLGYAVSGRPADCVKLGLHALVEEPVDLVISGMNSGANVGINVLYSGTVGAAREANFNGIPAIAVSLHIGDWEHDHWDRAAEHARRTIDQLITGPMDGDTLLNVNVPVLDEGAEPVGVKVAPVSLSKMVVDYEPGTDDAGNPTYRVCNTMTFAQREPDTDVAALYDKYITVTPLHFDTTCPTNTPAWAELLGD</sequence>
<organism evidence="7 8">
    <name type="scientific">Algisphaera agarilytica</name>
    <dbReference type="NCBI Taxonomy" id="1385975"/>
    <lineage>
        <taxon>Bacteria</taxon>
        <taxon>Pseudomonadati</taxon>
        <taxon>Planctomycetota</taxon>
        <taxon>Phycisphaerae</taxon>
        <taxon>Phycisphaerales</taxon>
        <taxon>Phycisphaeraceae</taxon>
        <taxon>Algisphaera</taxon>
    </lineage>
</organism>
<dbReference type="GO" id="GO:0000166">
    <property type="term" value="F:nucleotide binding"/>
    <property type="evidence" value="ECO:0007669"/>
    <property type="project" value="UniProtKB-KW"/>
</dbReference>
<comment type="catalytic activity">
    <reaction evidence="1 5">
        <text>a ribonucleoside 5'-phosphate + H2O = a ribonucleoside + phosphate</text>
        <dbReference type="Rhea" id="RHEA:12484"/>
        <dbReference type="ChEBI" id="CHEBI:15377"/>
        <dbReference type="ChEBI" id="CHEBI:18254"/>
        <dbReference type="ChEBI" id="CHEBI:43474"/>
        <dbReference type="ChEBI" id="CHEBI:58043"/>
        <dbReference type="EC" id="3.1.3.5"/>
    </reaction>
</comment>
<dbReference type="EMBL" id="JACHGY010000001">
    <property type="protein sequence ID" value="MBB6431515.1"/>
    <property type="molecule type" value="Genomic_DNA"/>
</dbReference>
<evidence type="ECO:0000313" key="8">
    <source>
        <dbReference type="Proteomes" id="UP000541810"/>
    </source>
</evidence>
<dbReference type="PANTHER" id="PTHR30457:SF0">
    <property type="entry name" value="PHOSPHATASE, PUTATIVE (AFU_ORTHOLOGUE AFUA_4G01070)-RELATED"/>
    <property type="match status" value="1"/>
</dbReference>